<dbReference type="PANTHER" id="PTHR11439">
    <property type="entry name" value="GAG-POL-RELATED RETROTRANSPOSON"/>
    <property type="match status" value="1"/>
</dbReference>
<proteinExistence type="predicted"/>
<gene>
    <name evidence="1" type="ORF">KK1_005109</name>
</gene>
<protein>
    <recommendedName>
        <fullName evidence="3">Retrovirus-related Pol polyprotein from transposon TNT 1-94</fullName>
    </recommendedName>
</protein>
<dbReference type="PANTHER" id="PTHR11439:SF517">
    <property type="entry name" value="CYSTEINE-RICH RLK (RECEPTOR-LIKE PROTEIN KINASE) 8"/>
    <property type="match status" value="1"/>
</dbReference>
<evidence type="ECO:0000313" key="2">
    <source>
        <dbReference type="Proteomes" id="UP000075243"/>
    </source>
</evidence>
<reference evidence="1 2" key="1">
    <citation type="journal article" date="2012" name="Nat. Biotechnol.">
        <title>Draft genome sequence of pigeonpea (Cajanus cajan), an orphan legume crop of resource-poor farmers.</title>
        <authorList>
            <person name="Varshney R.K."/>
            <person name="Chen W."/>
            <person name="Li Y."/>
            <person name="Bharti A.K."/>
            <person name="Saxena R.K."/>
            <person name="Schlueter J.A."/>
            <person name="Donoghue M.T."/>
            <person name="Azam S."/>
            <person name="Fan G."/>
            <person name="Whaley A.M."/>
            <person name="Farmer A.D."/>
            <person name="Sheridan J."/>
            <person name="Iwata A."/>
            <person name="Tuteja R."/>
            <person name="Penmetsa R.V."/>
            <person name="Wu W."/>
            <person name="Upadhyaya H.D."/>
            <person name="Yang S.P."/>
            <person name="Shah T."/>
            <person name="Saxena K.B."/>
            <person name="Michael T."/>
            <person name="McCombie W.R."/>
            <person name="Yang B."/>
            <person name="Zhang G."/>
            <person name="Yang H."/>
            <person name="Wang J."/>
            <person name="Spillane C."/>
            <person name="Cook D.R."/>
            <person name="May G.D."/>
            <person name="Xu X."/>
            <person name="Jackson S.A."/>
        </authorList>
    </citation>
    <scope>NUCLEOTIDE SEQUENCE [LARGE SCALE GENOMIC DNA]</scope>
    <source>
        <strain evidence="2">cv. Asha</strain>
    </source>
</reference>
<keyword evidence="2" id="KW-1185">Reference proteome</keyword>
<dbReference type="STRING" id="3821.A0A151TZM3"/>
<dbReference type="EMBL" id="CM003604">
    <property type="protein sequence ID" value="KYP72519.1"/>
    <property type="molecule type" value="Genomic_DNA"/>
</dbReference>
<name>A0A151TZM3_CAJCA</name>
<dbReference type="AlphaFoldDB" id="A0A151TZM3"/>
<sequence length="78" mass="8776">MHLLAVKRILRYLQGTREFGLFYKKGEKSNLLGFTDSDYAGYQDDRKSTSGCVFMLSTGAVSWFSKKQPIVTLSSTEA</sequence>
<dbReference type="Gramene" id="C.cajan_04987.t">
    <property type="protein sequence ID" value="C.cajan_04987.t.cds1"/>
    <property type="gene ID" value="C.cajan_04987"/>
</dbReference>
<organism evidence="1 2">
    <name type="scientific">Cajanus cajan</name>
    <name type="common">Pigeon pea</name>
    <name type="synonym">Cajanus indicus</name>
    <dbReference type="NCBI Taxonomy" id="3821"/>
    <lineage>
        <taxon>Eukaryota</taxon>
        <taxon>Viridiplantae</taxon>
        <taxon>Streptophyta</taxon>
        <taxon>Embryophyta</taxon>
        <taxon>Tracheophyta</taxon>
        <taxon>Spermatophyta</taxon>
        <taxon>Magnoliopsida</taxon>
        <taxon>eudicotyledons</taxon>
        <taxon>Gunneridae</taxon>
        <taxon>Pentapetalae</taxon>
        <taxon>rosids</taxon>
        <taxon>fabids</taxon>
        <taxon>Fabales</taxon>
        <taxon>Fabaceae</taxon>
        <taxon>Papilionoideae</taxon>
        <taxon>50 kb inversion clade</taxon>
        <taxon>NPAAA clade</taxon>
        <taxon>indigoferoid/millettioid clade</taxon>
        <taxon>Phaseoleae</taxon>
        <taxon>Cajanus</taxon>
    </lineage>
</organism>
<accession>A0A151TZM3</accession>
<dbReference type="CDD" id="cd09272">
    <property type="entry name" value="RNase_HI_RT_Ty1"/>
    <property type="match status" value="1"/>
</dbReference>
<evidence type="ECO:0008006" key="3">
    <source>
        <dbReference type="Google" id="ProtNLM"/>
    </source>
</evidence>
<evidence type="ECO:0000313" key="1">
    <source>
        <dbReference type="EMBL" id="KYP72519.1"/>
    </source>
</evidence>
<dbReference type="OMA" id="MECPTAM"/>
<dbReference type="Proteomes" id="UP000075243">
    <property type="component" value="Chromosome 2"/>
</dbReference>